<feature type="region of interest" description="Disordered" evidence="1">
    <location>
        <begin position="42"/>
        <end position="421"/>
    </location>
</feature>
<feature type="compositionally biased region" description="Low complexity" evidence="1">
    <location>
        <begin position="292"/>
        <end position="301"/>
    </location>
</feature>
<name>A0AAD5VRD0_9AGAR</name>
<evidence type="ECO:0000256" key="1">
    <source>
        <dbReference type="SAM" id="MobiDB-lite"/>
    </source>
</evidence>
<evidence type="ECO:0000313" key="3">
    <source>
        <dbReference type="Proteomes" id="UP001213000"/>
    </source>
</evidence>
<feature type="region of interest" description="Disordered" evidence="1">
    <location>
        <begin position="459"/>
        <end position="512"/>
    </location>
</feature>
<evidence type="ECO:0000313" key="2">
    <source>
        <dbReference type="EMBL" id="KAJ3566625.1"/>
    </source>
</evidence>
<feature type="compositionally biased region" description="Basic residues" evidence="1">
    <location>
        <begin position="83"/>
        <end position="93"/>
    </location>
</feature>
<feature type="compositionally biased region" description="Pro residues" evidence="1">
    <location>
        <begin position="223"/>
        <end position="234"/>
    </location>
</feature>
<gene>
    <name evidence="2" type="ORF">NP233_g6882</name>
</gene>
<feature type="region of interest" description="Disordered" evidence="1">
    <location>
        <begin position="579"/>
        <end position="602"/>
    </location>
</feature>
<reference evidence="2" key="1">
    <citation type="submission" date="2022-07" db="EMBL/GenBank/DDBJ databases">
        <title>Genome Sequence of Leucocoprinus birnbaumii.</title>
        <authorList>
            <person name="Buettner E."/>
        </authorList>
    </citation>
    <scope>NUCLEOTIDE SEQUENCE</scope>
    <source>
        <strain evidence="2">VT141</strain>
    </source>
</reference>
<proteinExistence type="predicted"/>
<feature type="compositionally biased region" description="Low complexity" evidence="1">
    <location>
        <begin position="391"/>
        <end position="402"/>
    </location>
</feature>
<feature type="compositionally biased region" description="Polar residues" evidence="1">
    <location>
        <begin position="257"/>
        <end position="267"/>
    </location>
</feature>
<keyword evidence="3" id="KW-1185">Reference proteome</keyword>
<feature type="compositionally biased region" description="Pro residues" evidence="1">
    <location>
        <begin position="371"/>
        <end position="390"/>
    </location>
</feature>
<feature type="compositionally biased region" description="Pro residues" evidence="1">
    <location>
        <begin position="269"/>
        <end position="278"/>
    </location>
</feature>
<comment type="caution">
    <text evidence="2">The sequence shown here is derived from an EMBL/GenBank/DDBJ whole genome shotgun (WGS) entry which is preliminary data.</text>
</comment>
<sequence length="602" mass="63594">MSANFKGANNFSINNSTFNSIRGSQNNYTFQGDYDLNAVAQATGAFPPNGNPLPPQQHQHQNGPTLDDANALGLEDDQERGCRRPNGHQRRHNTSGTMGAADPPAQQPLYTAQGGPRRSTMAKQAIPRLNDTHGPSLSGEPSGNFVPPGPPPHVQTMPDGMMQLATTGDASPTYPSASPLSLQESPGSTPPTPARIPLHPELEQKLGEISAGEVPIRLNQLTAPPPPPPPPPPSEASRLPGSPAISAVNNAVGHPSTPDSQRQSASSFIPPPPPPPLPPHRERNNTLPIPPSSSYTSHSNSITGGPPPHSKPARNTTLPTPPSSSRSADFNRLVDVDSPPALPPRPPELINNVRSLSPILDDADFNGKPTSVPPPPPPPLPALLPPPSPSPSATAQLSPQSAYSHRADSPNLNTRDFGPGTPFFVGARPPEGQWLDGGMSDAPAPMMLDSIHEGVVHDFQPSHHQHPHGPNRREEFRANTAPPNIASSPYPYSRPHPHPHNNDPYAQQIESESSLRAASFGILWGSDTASPPVAPPTPHSTYAHSNMSAYHVVASAPIVPDNWVPQYASSNGHEVPYPTPGGSGGGGFVMPESSGGYRQNYN</sequence>
<feature type="compositionally biased region" description="Polar residues" evidence="1">
    <location>
        <begin position="164"/>
        <end position="187"/>
    </location>
</feature>
<organism evidence="2 3">
    <name type="scientific">Leucocoprinus birnbaumii</name>
    <dbReference type="NCBI Taxonomy" id="56174"/>
    <lineage>
        <taxon>Eukaryota</taxon>
        <taxon>Fungi</taxon>
        <taxon>Dikarya</taxon>
        <taxon>Basidiomycota</taxon>
        <taxon>Agaricomycotina</taxon>
        <taxon>Agaricomycetes</taxon>
        <taxon>Agaricomycetidae</taxon>
        <taxon>Agaricales</taxon>
        <taxon>Agaricineae</taxon>
        <taxon>Agaricaceae</taxon>
        <taxon>Leucocoprinus</taxon>
    </lineage>
</organism>
<accession>A0AAD5VRD0</accession>
<dbReference type="Proteomes" id="UP001213000">
    <property type="component" value="Unassembled WGS sequence"/>
</dbReference>
<dbReference type="EMBL" id="JANIEX010000472">
    <property type="protein sequence ID" value="KAJ3566625.1"/>
    <property type="molecule type" value="Genomic_DNA"/>
</dbReference>
<protein>
    <submittedName>
        <fullName evidence="2">Uncharacterized protein</fullName>
    </submittedName>
</protein>
<dbReference type="AlphaFoldDB" id="A0AAD5VRD0"/>